<dbReference type="Proteomes" id="UP000293519">
    <property type="component" value="Unassembled WGS sequence"/>
</dbReference>
<organism evidence="3 4">
    <name type="scientific">Microcella putealis</name>
    <dbReference type="NCBI Taxonomy" id="337005"/>
    <lineage>
        <taxon>Bacteria</taxon>
        <taxon>Bacillati</taxon>
        <taxon>Actinomycetota</taxon>
        <taxon>Actinomycetes</taxon>
        <taxon>Micrococcales</taxon>
        <taxon>Microbacteriaceae</taxon>
        <taxon>Microcella</taxon>
    </lineage>
</organism>
<dbReference type="PIRSF" id="PIRSF018249">
    <property type="entry name" value="MyrA_prd"/>
    <property type="match status" value="1"/>
</dbReference>
<evidence type="ECO:0000256" key="1">
    <source>
        <dbReference type="PIRSR" id="PIRSR018249-1"/>
    </source>
</evidence>
<feature type="binding site" evidence="1">
    <location>
        <position position="30"/>
    </location>
    <ligand>
        <name>Zn(2+)</name>
        <dbReference type="ChEBI" id="CHEBI:29105"/>
    </ligand>
</feature>
<reference evidence="3 4" key="1">
    <citation type="journal article" date="2015" name="Stand. Genomic Sci.">
        <title>Genomic Encyclopedia of Bacterial and Archaeal Type Strains, Phase III: the genomes of soil and plant-associated and newly described type strains.</title>
        <authorList>
            <person name="Whitman W.B."/>
            <person name="Woyke T."/>
            <person name="Klenk H.P."/>
            <person name="Zhou Y."/>
            <person name="Lilburn T.G."/>
            <person name="Beck B.J."/>
            <person name="De Vos P."/>
            <person name="Vandamme P."/>
            <person name="Eisen J.A."/>
            <person name="Garrity G."/>
            <person name="Hugenholtz P."/>
            <person name="Kyrpides N.C."/>
        </authorList>
    </citation>
    <scope>NUCLEOTIDE SEQUENCE [LARGE SCALE GENOMIC DNA]</scope>
    <source>
        <strain evidence="3 4">CV2</strain>
    </source>
</reference>
<dbReference type="AlphaFoldDB" id="A0A4Q7LZJ9"/>
<dbReference type="RefSeq" id="WP_130484769.1">
    <property type="nucleotide sequence ID" value="NZ_SGWW01000001.1"/>
</dbReference>
<dbReference type="EMBL" id="SGWW01000001">
    <property type="protein sequence ID" value="RZS59722.1"/>
    <property type="molecule type" value="Genomic_DNA"/>
</dbReference>
<keyword evidence="1" id="KW-0862">Zinc</keyword>
<dbReference type="OrthoDB" id="108476at2"/>
<dbReference type="SUPFAM" id="SSF53335">
    <property type="entry name" value="S-adenosyl-L-methionine-dependent methyltransferases"/>
    <property type="match status" value="1"/>
</dbReference>
<dbReference type="GO" id="GO:0046872">
    <property type="term" value="F:metal ion binding"/>
    <property type="evidence" value="ECO:0007669"/>
    <property type="project" value="UniProtKB-KW"/>
</dbReference>
<comment type="caution">
    <text evidence="3">The sequence shown here is derived from an EMBL/GenBank/DDBJ whole genome shotgun (WGS) entry which is preliminary data.</text>
</comment>
<feature type="binding site" evidence="1">
    <location>
        <position position="34"/>
    </location>
    <ligand>
        <name>Zn(2+)</name>
        <dbReference type="ChEBI" id="CHEBI:29105"/>
    </ligand>
</feature>
<accession>A0A4Q7LZJ9</accession>
<keyword evidence="4" id="KW-1185">Reference proteome</keyword>
<evidence type="ECO:0000256" key="2">
    <source>
        <dbReference type="PIRSR" id="PIRSR018249-2"/>
    </source>
</evidence>
<gene>
    <name evidence="3" type="ORF">EV141_0955</name>
</gene>
<dbReference type="InterPro" id="IPR016718">
    <property type="entry name" value="rRNA_m1G-MeTrfase_A_prd"/>
</dbReference>
<dbReference type="GO" id="GO:0032259">
    <property type="term" value="P:methylation"/>
    <property type="evidence" value="ECO:0007669"/>
    <property type="project" value="UniProtKB-KW"/>
</dbReference>
<proteinExistence type="predicted"/>
<name>A0A4Q7LZJ9_9MICO</name>
<feature type="binding site" evidence="2">
    <location>
        <position position="200"/>
    </location>
    <ligand>
        <name>S-adenosyl-L-methionine</name>
        <dbReference type="ChEBI" id="CHEBI:59789"/>
    </ligand>
</feature>
<evidence type="ECO:0000313" key="3">
    <source>
        <dbReference type="EMBL" id="RZS59722.1"/>
    </source>
</evidence>
<keyword evidence="2" id="KW-0949">S-adenosyl-L-methionine</keyword>
<keyword evidence="3" id="KW-0808">Transferase</keyword>
<keyword evidence="3" id="KW-0489">Methyltransferase</keyword>
<dbReference type="InterPro" id="IPR029063">
    <property type="entry name" value="SAM-dependent_MTases_sf"/>
</dbReference>
<dbReference type="GO" id="GO:0008168">
    <property type="term" value="F:methyltransferase activity"/>
    <property type="evidence" value="ECO:0007669"/>
    <property type="project" value="UniProtKB-KW"/>
</dbReference>
<dbReference type="Gene3D" id="3.40.50.150">
    <property type="entry name" value="Vaccinia Virus protein VP39"/>
    <property type="match status" value="1"/>
</dbReference>
<protein>
    <submittedName>
        <fullName evidence="3">23S rRNA m(1)G-748 methyltransferase</fullName>
    </submittedName>
</protein>
<sequence>MNTAPVDDLAILRCPHCGGGLEAVAGGASCAAGHHHDRARQGYLGLRVAARGMGAPAAGDTAEMVDARDRFQGAGHHDAVAAAVRDAAVSAALAPGAAGAADSWVVDLAGGPGWHLGHVLDALPGMRGLLLDASAVAVRRALRSHPRIAAATADLRSRIPVGDDAAALVLKVFAPGPPAEIVRVLAPGGALVAAIPEPEHHRELVQGLKLLKVPAVKADELVAALPALTEEARVTVRETVTVDRAAAADAVFMGPNAFHQKREAVEAALAAGPERRELTVAVTVVTLRRPG</sequence>
<keyword evidence="1" id="KW-0479">Metal-binding</keyword>
<evidence type="ECO:0000313" key="4">
    <source>
        <dbReference type="Proteomes" id="UP000293519"/>
    </source>
</evidence>